<evidence type="ECO:0000313" key="2">
    <source>
        <dbReference type="Proteomes" id="UP001221757"/>
    </source>
</evidence>
<dbReference type="Proteomes" id="UP001221757">
    <property type="component" value="Unassembled WGS sequence"/>
</dbReference>
<gene>
    <name evidence="1" type="ORF">B0H17DRAFT_99608</name>
</gene>
<comment type="caution">
    <text evidence="1">The sequence shown here is derived from an EMBL/GenBank/DDBJ whole genome shotgun (WGS) entry which is preliminary data.</text>
</comment>
<keyword evidence="2" id="KW-1185">Reference proteome</keyword>
<reference evidence="1" key="1">
    <citation type="submission" date="2023-03" db="EMBL/GenBank/DDBJ databases">
        <title>Massive genome expansion in bonnet fungi (Mycena s.s.) driven by repeated elements and novel gene families across ecological guilds.</title>
        <authorList>
            <consortium name="Lawrence Berkeley National Laboratory"/>
            <person name="Harder C.B."/>
            <person name="Miyauchi S."/>
            <person name="Viragh M."/>
            <person name="Kuo A."/>
            <person name="Thoen E."/>
            <person name="Andreopoulos B."/>
            <person name="Lu D."/>
            <person name="Skrede I."/>
            <person name="Drula E."/>
            <person name="Henrissat B."/>
            <person name="Morin E."/>
            <person name="Kohler A."/>
            <person name="Barry K."/>
            <person name="LaButti K."/>
            <person name="Morin E."/>
            <person name="Salamov A."/>
            <person name="Lipzen A."/>
            <person name="Mereny Z."/>
            <person name="Hegedus B."/>
            <person name="Baldrian P."/>
            <person name="Stursova M."/>
            <person name="Weitz H."/>
            <person name="Taylor A."/>
            <person name="Grigoriev I.V."/>
            <person name="Nagy L.G."/>
            <person name="Martin F."/>
            <person name="Kauserud H."/>
        </authorList>
    </citation>
    <scope>NUCLEOTIDE SEQUENCE</scope>
    <source>
        <strain evidence="1">CBHHK067</strain>
    </source>
</reference>
<proteinExistence type="predicted"/>
<organism evidence="1 2">
    <name type="scientific">Mycena rosella</name>
    <name type="common">Pink bonnet</name>
    <name type="synonym">Agaricus rosellus</name>
    <dbReference type="NCBI Taxonomy" id="1033263"/>
    <lineage>
        <taxon>Eukaryota</taxon>
        <taxon>Fungi</taxon>
        <taxon>Dikarya</taxon>
        <taxon>Basidiomycota</taxon>
        <taxon>Agaricomycotina</taxon>
        <taxon>Agaricomycetes</taxon>
        <taxon>Agaricomycetidae</taxon>
        <taxon>Agaricales</taxon>
        <taxon>Marasmiineae</taxon>
        <taxon>Mycenaceae</taxon>
        <taxon>Mycena</taxon>
    </lineage>
</organism>
<evidence type="ECO:0000313" key="1">
    <source>
        <dbReference type="EMBL" id="KAJ7679576.1"/>
    </source>
</evidence>
<name>A0AAD7GCU8_MYCRO</name>
<accession>A0AAD7GCU8</accession>
<protein>
    <submittedName>
        <fullName evidence="1">Uncharacterized protein</fullName>
    </submittedName>
</protein>
<dbReference type="AlphaFoldDB" id="A0AAD7GCU8"/>
<sequence length="109" mass="12160">MQSVAWVFSSPCICTLRTMSAMYILKSGAISLSSQMFDGINIERISVELSSRRLATLLVDVPIFQFLNINFTQPFATTSLLYFPGLPVVFEVQFNTSCDGLKTRPLIIT</sequence>
<dbReference type="EMBL" id="JARKIE010000130">
    <property type="protein sequence ID" value="KAJ7679576.1"/>
    <property type="molecule type" value="Genomic_DNA"/>
</dbReference>